<dbReference type="InterPro" id="IPR000706">
    <property type="entry name" value="AGPR_type-1"/>
</dbReference>
<dbReference type="SUPFAM" id="SSF55347">
    <property type="entry name" value="Glyceraldehyde-3-phosphate dehydrogenase-like, C-terminal domain"/>
    <property type="match status" value="1"/>
</dbReference>
<dbReference type="Pfam" id="PF22698">
    <property type="entry name" value="Semialdhyde_dhC_1"/>
    <property type="match status" value="1"/>
</dbReference>
<dbReference type="CDD" id="cd17895">
    <property type="entry name" value="AGPR_1_N"/>
    <property type="match status" value="1"/>
</dbReference>
<comment type="caution">
    <text evidence="10">The sequence shown here is derived from an EMBL/GenBank/DDBJ whole genome shotgun (WGS) entry which is preliminary data.</text>
</comment>
<evidence type="ECO:0000256" key="1">
    <source>
        <dbReference type="ARBA" id="ARBA00004862"/>
    </source>
</evidence>
<keyword evidence="4 7" id="KW-0521">NADP</keyword>
<evidence type="ECO:0000256" key="2">
    <source>
        <dbReference type="ARBA" id="ARBA00022571"/>
    </source>
</evidence>
<dbReference type="SUPFAM" id="SSF51735">
    <property type="entry name" value="NAD(P)-binding Rossmann-fold domains"/>
    <property type="match status" value="1"/>
</dbReference>
<dbReference type="Gene3D" id="3.30.360.10">
    <property type="entry name" value="Dihydrodipicolinate Reductase, domain 2"/>
    <property type="match status" value="1"/>
</dbReference>
<feature type="domain" description="Semialdehyde dehydrogenase NAD-binding" evidence="9">
    <location>
        <begin position="6"/>
        <end position="148"/>
    </location>
</feature>
<feature type="active site" evidence="7 8">
    <location>
        <position position="156"/>
    </location>
</feature>
<gene>
    <name evidence="7 10" type="primary">argC</name>
    <name evidence="10" type="ORF">BN961_01577</name>
</gene>
<keyword evidence="5 7" id="KW-0560">Oxidoreductase</keyword>
<keyword evidence="7" id="KW-0963">Cytoplasm</keyword>
<dbReference type="NCBIfam" id="TIGR01850">
    <property type="entry name" value="argC"/>
    <property type="match status" value="1"/>
</dbReference>
<evidence type="ECO:0000256" key="6">
    <source>
        <dbReference type="ARBA" id="ARBA00050557"/>
    </source>
</evidence>
<comment type="pathway">
    <text evidence="1 7">Amino-acid biosynthesis; L-arginine biosynthesis; N(2)-acetyl-L-ornithine from L-glutamate: step 3/4.</text>
</comment>
<dbReference type="OrthoDB" id="9801289at2"/>
<evidence type="ECO:0000256" key="4">
    <source>
        <dbReference type="ARBA" id="ARBA00022857"/>
    </source>
</evidence>
<dbReference type="UniPathway" id="UPA00068">
    <property type="reaction ID" value="UER00108"/>
</dbReference>
<evidence type="ECO:0000313" key="11">
    <source>
        <dbReference type="Proteomes" id="UP000035762"/>
    </source>
</evidence>
<comment type="similarity">
    <text evidence="7">Belongs to the NAGSA dehydrogenase family. Type 1 subfamily.</text>
</comment>
<dbReference type="InterPro" id="IPR023013">
    <property type="entry name" value="AGPR_AS"/>
</dbReference>
<dbReference type="PANTHER" id="PTHR32338:SF10">
    <property type="entry name" value="N-ACETYL-GAMMA-GLUTAMYL-PHOSPHATE REDUCTASE, CHLOROPLASTIC-RELATED"/>
    <property type="match status" value="1"/>
</dbReference>
<sequence>MAEKKKIGILGASGYTGAELVRLLLRHPRVEIVLLTADRRAGHKLGDVFPQFAPCDLPQLVSIESVDWAAAKLDLVFCALPHATTQKVLKDLLAKAPETKVVDLSADFRLGDPAVYAKWYGHEHHALELQKEAVYGLTEIYRRDVKRARLVANPGCYTTCAQLPLIPLLKAKAIESDEIVIDAKSGTTGAGRSAKEDTLFSEVSEGFHAYGVGHHRHMSELDQEFSKAAGKDVVATFTPHLTPMNRGIYPTIYVRGRRGKTAHELHDILSKQYEKDPFVYVLPFGKTPDSRHVRGSNMTFIGVAEDRIPGRAIIVSTLDNLTKGASGQAVQNMNVMLGFAETLGIDQPALSS</sequence>
<dbReference type="GO" id="GO:0006526">
    <property type="term" value="P:L-arginine biosynthetic process"/>
    <property type="evidence" value="ECO:0007669"/>
    <property type="project" value="UniProtKB-UniRule"/>
</dbReference>
<dbReference type="RefSeq" id="WP_048756162.1">
    <property type="nucleotide sequence ID" value="NZ_CCAZ020000001.1"/>
</dbReference>
<dbReference type="GO" id="GO:0005737">
    <property type="term" value="C:cytoplasm"/>
    <property type="evidence" value="ECO:0007669"/>
    <property type="project" value="UniProtKB-SubCell"/>
</dbReference>
<dbReference type="GO" id="GO:0070401">
    <property type="term" value="F:NADP+ binding"/>
    <property type="evidence" value="ECO:0007669"/>
    <property type="project" value="InterPro"/>
</dbReference>
<dbReference type="AlphaFoldDB" id="A0A090N785"/>
<evidence type="ECO:0000256" key="3">
    <source>
        <dbReference type="ARBA" id="ARBA00022605"/>
    </source>
</evidence>
<keyword evidence="3 7" id="KW-0028">Amino-acid biosynthesis</keyword>
<keyword evidence="2 7" id="KW-0055">Arginine biosynthesis</keyword>
<dbReference type="CDD" id="cd23934">
    <property type="entry name" value="AGPR_1_C"/>
    <property type="match status" value="1"/>
</dbReference>
<name>A0A090N785_AFIFE</name>
<comment type="subcellular location">
    <subcellularLocation>
        <location evidence="7">Cytoplasm</location>
    </subcellularLocation>
</comment>
<dbReference type="EMBL" id="CCAZ020000001">
    <property type="protein sequence ID" value="CEG08163.1"/>
    <property type="molecule type" value="Genomic_DNA"/>
</dbReference>
<comment type="catalytic activity">
    <reaction evidence="6 7">
        <text>N-acetyl-L-glutamate 5-semialdehyde + phosphate + NADP(+) = N-acetyl-L-glutamyl 5-phosphate + NADPH + H(+)</text>
        <dbReference type="Rhea" id="RHEA:21588"/>
        <dbReference type="ChEBI" id="CHEBI:15378"/>
        <dbReference type="ChEBI" id="CHEBI:29123"/>
        <dbReference type="ChEBI" id="CHEBI:43474"/>
        <dbReference type="ChEBI" id="CHEBI:57783"/>
        <dbReference type="ChEBI" id="CHEBI:57936"/>
        <dbReference type="ChEBI" id="CHEBI:58349"/>
        <dbReference type="EC" id="1.2.1.38"/>
    </reaction>
</comment>
<dbReference type="InterPro" id="IPR000534">
    <property type="entry name" value="Semialdehyde_DH_NAD-bd"/>
</dbReference>
<dbReference type="GO" id="GO:0003942">
    <property type="term" value="F:N-acetyl-gamma-glutamyl-phosphate reductase activity"/>
    <property type="evidence" value="ECO:0007669"/>
    <property type="project" value="UniProtKB-UniRule"/>
</dbReference>
<evidence type="ECO:0000259" key="9">
    <source>
        <dbReference type="SMART" id="SM00859"/>
    </source>
</evidence>
<reference evidence="10 11" key="1">
    <citation type="journal article" date="2014" name="Genome Announc.">
        <title>Genome Sequence of Afipia felis Strain 76713, Isolated in Hospital Water Using an Amoeba Co-Culture Procedure.</title>
        <authorList>
            <person name="Benamar S."/>
            <person name="La Scola B."/>
            <person name="Croce O."/>
        </authorList>
    </citation>
    <scope>NUCLEOTIDE SEQUENCE [LARGE SCALE GENOMIC DNA]</scope>
    <source>
        <strain evidence="10 11">76713</strain>
    </source>
</reference>
<organism evidence="10 11">
    <name type="scientific">Afipia felis</name>
    <name type="common">Cat scratch disease bacillus</name>
    <dbReference type="NCBI Taxonomy" id="1035"/>
    <lineage>
        <taxon>Bacteria</taxon>
        <taxon>Pseudomonadati</taxon>
        <taxon>Pseudomonadota</taxon>
        <taxon>Alphaproteobacteria</taxon>
        <taxon>Hyphomicrobiales</taxon>
        <taxon>Nitrobacteraceae</taxon>
        <taxon>Afipia</taxon>
    </lineage>
</organism>
<dbReference type="Gene3D" id="3.40.50.720">
    <property type="entry name" value="NAD(P)-binding Rossmann-like Domain"/>
    <property type="match status" value="1"/>
</dbReference>
<keyword evidence="11" id="KW-1185">Reference proteome</keyword>
<evidence type="ECO:0000256" key="7">
    <source>
        <dbReference type="HAMAP-Rule" id="MF_00150"/>
    </source>
</evidence>
<evidence type="ECO:0000313" key="10">
    <source>
        <dbReference type="EMBL" id="CEG08163.1"/>
    </source>
</evidence>
<dbReference type="InterPro" id="IPR058924">
    <property type="entry name" value="AGPR_dimerisation_dom"/>
</dbReference>
<dbReference type="InterPro" id="IPR036291">
    <property type="entry name" value="NAD(P)-bd_dom_sf"/>
</dbReference>
<evidence type="ECO:0000256" key="8">
    <source>
        <dbReference type="PROSITE-ProRule" id="PRU10010"/>
    </source>
</evidence>
<comment type="function">
    <text evidence="7">Catalyzes the NADPH-dependent reduction of N-acetyl-5-glutamyl phosphate to yield N-acetyl-L-glutamate 5-semialdehyde.</text>
</comment>
<evidence type="ECO:0000256" key="5">
    <source>
        <dbReference type="ARBA" id="ARBA00023002"/>
    </source>
</evidence>
<dbReference type="Proteomes" id="UP000035762">
    <property type="component" value="Unassembled WGS sequence"/>
</dbReference>
<dbReference type="InterPro" id="IPR050085">
    <property type="entry name" value="AGPR"/>
</dbReference>
<dbReference type="PANTHER" id="PTHR32338">
    <property type="entry name" value="N-ACETYL-GAMMA-GLUTAMYL-PHOSPHATE REDUCTASE, CHLOROPLASTIC-RELATED-RELATED"/>
    <property type="match status" value="1"/>
</dbReference>
<dbReference type="FunFam" id="3.30.360.10:FF:000014">
    <property type="entry name" value="N-acetyl-gamma-glutamyl-phosphate reductase"/>
    <property type="match status" value="1"/>
</dbReference>
<dbReference type="Pfam" id="PF01118">
    <property type="entry name" value="Semialdhyde_dh"/>
    <property type="match status" value="1"/>
</dbReference>
<dbReference type="PROSITE" id="PS01224">
    <property type="entry name" value="ARGC"/>
    <property type="match status" value="1"/>
</dbReference>
<dbReference type="STRING" id="1035.BN961_01577"/>
<dbReference type="SMART" id="SM00859">
    <property type="entry name" value="Semialdhyde_dh"/>
    <property type="match status" value="1"/>
</dbReference>
<accession>A0A090N785</accession>
<dbReference type="GO" id="GO:0051287">
    <property type="term" value="F:NAD binding"/>
    <property type="evidence" value="ECO:0007669"/>
    <property type="project" value="InterPro"/>
</dbReference>
<protein>
    <recommendedName>
        <fullName evidence="7">N-acetyl-gamma-glutamyl-phosphate reductase</fullName>
        <shortName evidence="7">AGPR</shortName>
        <ecNumber evidence="7">1.2.1.38</ecNumber>
    </recommendedName>
    <alternativeName>
        <fullName evidence="7">N-acetyl-glutamate semialdehyde dehydrogenase</fullName>
        <shortName evidence="7">NAGSA dehydrogenase</shortName>
    </alternativeName>
</protein>
<proteinExistence type="inferred from homology"/>
<dbReference type="HAMAP" id="MF_00150">
    <property type="entry name" value="ArgC_type1"/>
    <property type="match status" value="1"/>
</dbReference>
<dbReference type="EC" id="1.2.1.38" evidence="7"/>